<dbReference type="InterPro" id="IPR010982">
    <property type="entry name" value="Lambda_DNA-bd_dom_sf"/>
</dbReference>
<comment type="similarity">
    <text evidence="7">Belongs to the shikimate kinase family.</text>
</comment>
<comment type="catalytic activity">
    <reaction evidence="7">
        <text>shikimate + ATP = 3-phosphoshikimate + ADP + H(+)</text>
        <dbReference type="Rhea" id="RHEA:13121"/>
        <dbReference type="ChEBI" id="CHEBI:15378"/>
        <dbReference type="ChEBI" id="CHEBI:30616"/>
        <dbReference type="ChEBI" id="CHEBI:36208"/>
        <dbReference type="ChEBI" id="CHEBI:145989"/>
        <dbReference type="ChEBI" id="CHEBI:456216"/>
        <dbReference type="EC" id="2.7.1.71"/>
    </reaction>
</comment>
<gene>
    <name evidence="7" type="primary">aroK</name>
    <name evidence="9" type="ORF">WKW80_35590</name>
</gene>
<sequence>MNDRSATAPLSGLADERSPYLDEFGERLRTLRSRRGVTRKELALASAISERYLANLELGRANPSLLILDQVAHGLDCSIAELVGDVTTLTPEWLLLRDLLGGLNEAELHVARLALTRALGAATDGANNINRIALIGLRGAGKSTLGRMLAAELGVTFIELSTEIEHLAGYSIREIHDLYGQIAYRRYERRAFEQILQIHSDFVMATPGGMVAEPATFSVLMSHCRTVWLRAKPEDHMSRVAQQGDLRPMAGNEEAMDDLRRILTGREAFYAKADTQIDTSDQPLEQTLQLLLELVQAGR</sequence>
<dbReference type="PANTHER" id="PTHR21087">
    <property type="entry name" value="SHIKIMATE KINASE"/>
    <property type="match status" value="1"/>
</dbReference>
<accession>A0ABU8WB26</accession>
<evidence type="ECO:0000256" key="3">
    <source>
        <dbReference type="ARBA" id="ARBA00022741"/>
    </source>
</evidence>
<keyword evidence="4 7" id="KW-0418">Kinase</keyword>
<dbReference type="Pfam" id="PF13560">
    <property type="entry name" value="HTH_31"/>
    <property type="match status" value="1"/>
</dbReference>
<comment type="cofactor">
    <cofactor evidence="7">
        <name>Mg(2+)</name>
        <dbReference type="ChEBI" id="CHEBI:18420"/>
    </cofactor>
    <text evidence="7">Binds 1 Mg(2+) ion per subunit.</text>
</comment>
<evidence type="ECO:0000256" key="5">
    <source>
        <dbReference type="ARBA" id="ARBA00022840"/>
    </source>
</evidence>
<dbReference type="NCBIfam" id="NF006015">
    <property type="entry name" value="PRK08154.1"/>
    <property type="match status" value="1"/>
</dbReference>
<dbReference type="InterPro" id="IPR000623">
    <property type="entry name" value="Shikimate_kinase/TSH1"/>
</dbReference>
<dbReference type="Pfam" id="PF01202">
    <property type="entry name" value="SKI"/>
    <property type="match status" value="1"/>
</dbReference>
<keyword evidence="7" id="KW-0963">Cytoplasm</keyword>
<keyword evidence="7" id="KW-0479">Metal-binding</keyword>
<dbReference type="CDD" id="cd00464">
    <property type="entry name" value="SK"/>
    <property type="match status" value="1"/>
</dbReference>
<dbReference type="RefSeq" id="WP_340368276.1">
    <property type="nucleotide sequence ID" value="NZ_JBBKZV010000059.1"/>
</dbReference>
<evidence type="ECO:0000259" key="8">
    <source>
        <dbReference type="PROSITE" id="PS50943"/>
    </source>
</evidence>
<feature type="binding site" evidence="7">
    <location>
        <position position="282"/>
    </location>
    <ligand>
        <name>ATP</name>
        <dbReference type="ChEBI" id="CHEBI:30616"/>
    </ligand>
</feature>
<keyword evidence="6 7" id="KW-0057">Aromatic amino acid biosynthesis</keyword>
<comment type="subcellular location">
    <subcellularLocation>
        <location evidence="7">Cytoplasm</location>
    </subcellularLocation>
</comment>
<evidence type="ECO:0000313" key="10">
    <source>
        <dbReference type="Proteomes" id="UP001363010"/>
    </source>
</evidence>
<keyword evidence="7" id="KW-0460">Magnesium</keyword>
<dbReference type="HAMAP" id="MF_00109">
    <property type="entry name" value="Shikimate_kinase"/>
    <property type="match status" value="1"/>
</dbReference>
<feature type="binding site" evidence="7">
    <location>
        <begin position="139"/>
        <end position="144"/>
    </location>
    <ligand>
        <name>ATP</name>
        <dbReference type="ChEBI" id="CHEBI:30616"/>
    </ligand>
</feature>
<evidence type="ECO:0000256" key="7">
    <source>
        <dbReference type="HAMAP-Rule" id="MF_00109"/>
    </source>
</evidence>
<dbReference type="PANTHER" id="PTHR21087:SF16">
    <property type="entry name" value="SHIKIMATE KINASE 1, CHLOROPLASTIC"/>
    <property type="match status" value="1"/>
</dbReference>
<feature type="binding site" evidence="7">
    <location>
        <position position="208"/>
    </location>
    <ligand>
        <name>substrate</name>
    </ligand>
</feature>
<dbReference type="PRINTS" id="PR01100">
    <property type="entry name" value="SHIKIMTKNASE"/>
</dbReference>
<keyword evidence="5 7" id="KW-0067">ATP-binding</keyword>
<dbReference type="InterPro" id="IPR001387">
    <property type="entry name" value="Cro/C1-type_HTH"/>
</dbReference>
<organism evidence="9 10">
    <name type="scientific">Variovorax humicola</name>
    <dbReference type="NCBI Taxonomy" id="1769758"/>
    <lineage>
        <taxon>Bacteria</taxon>
        <taxon>Pseudomonadati</taxon>
        <taxon>Pseudomonadota</taxon>
        <taxon>Betaproteobacteria</taxon>
        <taxon>Burkholderiales</taxon>
        <taxon>Comamonadaceae</taxon>
        <taxon>Variovorax</taxon>
    </lineage>
</organism>
<dbReference type="Gene3D" id="1.10.260.40">
    <property type="entry name" value="lambda repressor-like DNA-binding domains"/>
    <property type="match status" value="1"/>
</dbReference>
<comment type="pathway">
    <text evidence="7">Metabolic intermediate biosynthesis; chorismate biosynthesis; chorismate from D-erythrose 4-phosphate and phosphoenolpyruvate: step 5/7.</text>
</comment>
<comment type="caution">
    <text evidence="7">Lacks conserved residue(s) required for the propagation of feature annotation.</text>
</comment>
<comment type="function">
    <text evidence="7">Catalyzes the specific phosphorylation of the 3-hydroxyl group of shikimic acid using ATP as a cosubstrate.</text>
</comment>
<dbReference type="Gene3D" id="3.40.50.300">
    <property type="entry name" value="P-loop containing nucleotide triphosphate hydrolases"/>
    <property type="match status" value="1"/>
</dbReference>
<name>A0ABU8WB26_9BURK</name>
<evidence type="ECO:0000256" key="1">
    <source>
        <dbReference type="ARBA" id="ARBA00022605"/>
    </source>
</evidence>
<evidence type="ECO:0000313" key="9">
    <source>
        <dbReference type="EMBL" id="MEJ8827247.1"/>
    </source>
</evidence>
<feature type="domain" description="HTH cro/C1-type" evidence="8">
    <location>
        <begin position="28"/>
        <end position="82"/>
    </location>
</feature>
<reference evidence="9 10" key="1">
    <citation type="submission" date="2024-03" db="EMBL/GenBank/DDBJ databases">
        <title>Novel species of the genus Variovorax.</title>
        <authorList>
            <person name="Liu Q."/>
            <person name="Xin Y.-H."/>
        </authorList>
    </citation>
    <scope>NUCLEOTIDE SEQUENCE [LARGE SCALE GENOMIC DNA]</scope>
    <source>
        <strain evidence="9 10">KACC 18501</strain>
    </source>
</reference>
<dbReference type="InterPro" id="IPR031322">
    <property type="entry name" value="Shikimate/glucono_kinase"/>
</dbReference>
<dbReference type="PROSITE" id="PS50943">
    <property type="entry name" value="HTH_CROC1"/>
    <property type="match status" value="1"/>
</dbReference>
<proteinExistence type="inferred from homology"/>
<keyword evidence="2 7" id="KW-0808">Transferase</keyword>
<feature type="binding site" evidence="7">
    <location>
        <position position="143"/>
    </location>
    <ligand>
        <name>Mg(2+)</name>
        <dbReference type="ChEBI" id="CHEBI:18420"/>
    </ligand>
</feature>
<evidence type="ECO:0000256" key="2">
    <source>
        <dbReference type="ARBA" id="ARBA00022679"/>
    </source>
</evidence>
<keyword evidence="3 7" id="KW-0547">Nucleotide-binding</keyword>
<feature type="binding site" evidence="7">
    <location>
        <position position="185"/>
    </location>
    <ligand>
        <name>substrate</name>
    </ligand>
</feature>
<keyword evidence="1 7" id="KW-0028">Amino-acid biosynthesis</keyword>
<protein>
    <recommendedName>
        <fullName evidence="7">Shikimate kinase</fullName>
        <shortName evidence="7">SK</shortName>
        <ecNumber evidence="7">2.7.1.71</ecNumber>
    </recommendedName>
</protein>
<comment type="subunit">
    <text evidence="7">Monomer.</text>
</comment>
<dbReference type="SUPFAM" id="SSF47413">
    <property type="entry name" value="lambda repressor-like DNA-binding domains"/>
    <property type="match status" value="1"/>
</dbReference>
<evidence type="ECO:0000256" key="4">
    <source>
        <dbReference type="ARBA" id="ARBA00022777"/>
    </source>
</evidence>
<dbReference type="EC" id="2.7.1.71" evidence="7"/>
<dbReference type="EMBL" id="JBBKZV010000059">
    <property type="protein sequence ID" value="MEJ8827247.1"/>
    <property type="molecule type" value="Genomic_DNA"/>
</dbReference>
<feature type="binding site" evidence="7">
    <location>
        <position position="266"/>
    </location>
    <ligand>
        <name>substrate</name>
    </ligand>
</feature>
<dbReference type="SMART" id="SM00530">
    <property type="entry name" value="HTH_XRE"/>
    <property type="match status" value="1"/>
</dbReference>
<dbReference type="InterPro" id="IPR027417">
    <property type="entry name" value="P-loop_NTPase"/>
</dbReference>
<dbReference type="CDD" id="cd00093">
    <property type="entry name" value="HTH_XRE"/>
    <property type="match status" value="1"/>
</dbReference>
<feature type="binding site" evidence="7">
    <location>
        <position position="247"/>
    </location>
    <ligand>
        <name>ATP</name>
        <dbReference type="ChEBI" id="CHEBI:30616"/>
    </ligand>
</feature>
<keyword evidence="10" id="KW-1185">Reference proteome</keyword>
<evidence type="ECO:0000256" key="6">
    <source>
        <dbReference type="ARBA" id="ARBA00023141"/>
    </source>
</evidence>
<dbReference type="SUPFAM" id="SSF52540">
    <property type="entry name" value="P-loop containing nucleoside triphosphate hydrolases"/>
    <property type="match status" value="1"/>
</dbReference>
<comment type="caution">
    <text evidence="9">The sequence shown here is derived from an EMBL/GenBank/DDBJ whole genome shotgun (WGS) entry which is preliminary data.</text>
</comment>
<dbReference type="Proteomes" id="UP001363010">
    <property type="component" value="Unassembled WGS sequence"/>
</dbReference>